<name>A0A1I6FZH7_9EURY</name>
<reference evidence="2" key="1">
    <citation type="submission" date="2016-10" db="EMBL/GenBank/DDBJ databases">
        <authorList>
            <person name="Varghese N."/>
            <person name="Submissions S."/>
        </authorList>
    </citation>
    <scope>NUCLEOTIDE SEQUENCE [LARGE SCALE GENOMIC DNA]</scope>
    <source>
        <strain evidence="2">CGMCC 1.7736</strain>
    </source>
</reference>
<keyword evidence="2" id="KW-1185">Reference proteome</keyword>
<dbReference type="Proteomes" id="UP000198531">
    <property type="component" value="Unassembled WGS sequence"/>
</dbReference>
<dbReference type="EMBL" id="FOYT01000001">
    <property type="protein sequence ID" value="SFR35301.1"/>
    <property type="molecule type" value="Genomic_DNA"/>
</dbReference>
<protein>
    <submittedName>
        <fullName evidence="1">Uncharacterized protein</fullName>
    </submittedName>
</protein>
<dbReference type="AlphaFoldDB" id="A0A1I6FZH7"/>
<accession>A0A1I6FZH7</accession>
<gene>
    <name evidence="1" type="ORF">SAMN04487947_0297</name>
</gene>
<evidence type="ECO:0000313" key="1">
    <source>
        <dbReference type="EMBL" id="SFR35301.1"/>
    </source>
</evidence>
<dbReference type="RefSeq" id="WP_177232500.1">
    <property type="nucleotide sequence ID" value="NZ_FOYT01000001.1"/>
</dbReference>
<organism evidence="1 2">
    <name type="scientific">Halogeometricum rufum</name>
    <dbReference type="NCBI Taxonomy" id="553469"/>
    <lineage>
        <taxon>Archaea</taxon>
        <taxon>Methanobacteriati</taxon>
        <taxon>Methanobacteriota</taxon>
        <taxon>Stenosarchaea group</taxon>
        <taxon>Halobacteria</taxon>
        <taxon>Halobacteriales</taxon>
        <taxon>Haloferacaceae</taxon>
        <taxon>Halogeometricum</taxon>
    </lineage>
</organism>
<sequence length="53" mass="5973">MFTMSSDDFTVHTRECDAVGSGMPISSLPDEVESMDDLDCDCWDVFDSFDEIE</sequence>
<dbReference type="STRING" id="553469.SAMN04487947_0297"/>
<dbReference type="OrthoDB" id="284080at2157"/>
<evidence type="ECO:0000313" key="2">
    <source>
        <dbReference type="Proteomes" id="UP000198531"/>
    </source>
</evidence>
<proteinExistence type="predicted"/>